<evidence type="ECO:0000313" key="3">
    <source>
        <dbReference type="Proteomes" id="UP001219518"/>
    </source>
</evidence>
<name>A0AAE1LWJ0_9NEOP</name>
<accession>A0AAE1LWJ0</accession>
<feature type="region of interest" description="Disordered" evidence="1">
    <location>
        <begin position="897"/>
        <end position="934"/>
    </location>
</feature>
<dbReference type="Proteomes" id="UP001219518">
    <property type="component" value="Unassembled WGS sequence"/>
</dbReference>
<proteinExistence type="predicted"/>
<feature type="compositionally biased region" description="Acidic residues" evidence="1">
    <location>
        <begin position="141"/>
        <end position="153"/>
    </location>
</feature>
<feature type="region of interest" description="Disordered" evidence="1">
    <location>
        <begin position="71"/>
        <end position="194"/>
    </location>
</feature>
<reference evidence="2" key="1">
    <citation type="submission" date="2021-07" db="EMBL/GenBank/DDBJ databases">
        <authorList>
            <person name="Catto M.A."/>
            <person name="Jacobson A."/>
            <person name="Kennedy G."/>
            <person name="Labadie P."/>
            <person name="Hunt B.G."/>
            <person name="Srinivasan R."/>
        </authorList>
    </citation>
    <scope>NUCLEOTIDE SEQUENCE</scope>
    <source>
        <strain evidence="2">PL_HMW_Pooled</strain>
        <tissue evidence="2">Head</tissue>
    </source>
</reference>
<dbReference type="EMBL" id="JAHWGI010001439">
    <property type="protein sequence ID" value="KAK3932764.1"/>
    <property type="molecule type" value="Genomic_DNA"/>
</dbReference>
<feature type="compositionally biased region" description="Polar residues" evidence="1">
    <location>
        <begin position="71"/>
        <end position="108"/>
    </location>
</feature>
<organism evidence="2 3">
    <name type="scientific">Frankliniella fusca</name>
    <dbReference type="NCBI Taxonomy" id="407009"/>
    <lineage>
        <taxon>Eukaryota</taxon>
        <taxon>Metazoa</taxon>
        <taxon>Ecdysozoa</taxon>
        <taxon>Arthropoda</taxon>
        <taxon>Hexapoda</taxon>
        <taxon>Insecta</taxon>
        <taxon>Pterygota</taxon>
        <taxon>Neoptera</taxon>
        <taxon>Paraneoptera</taxon>
        <taxon>Thysanoptera</taxon>
        <taxon>Terebrantia</taxon>
        <taxon>Thripoidea</taxon>
        <taxon>Thripidae</taxon>
        <taxon>Frankliniella</taxon>
    </lineage>
</organism>
<feature type="compositionally biased region" description="Basic residues" evidence="1">
    <location>
        <begin position="323"/>
        <end position="335"/>
    </location>
</feature>
<reference evidence="2" key="2">
    <citation type="journal article" date="2023" name="BMC Genomics">
        <title>Pest status, molecular evolution, and epigenetic factors derived from the genome assembly of Frankliniella fusca, a thysanopteran phytovirus vector.</title>
        <authorList>
            <person name="Catto M.A."/>
            <person name="Labadie P.E."/>
            <person name="Jacobson A.L."/>
            <person name="Kennedy G.G."/>
            <person name="Srinivasan R."/>
            <person name="Hunt B.G."/>
        </authorList>
    </citation>
    <scope>NUCLEOTIDE SEQUENCE</scope>
    <source>
        <strain evidence="2">PL_HMW_Pooled</strain>
    </source>
</reference>
<feature type="compositionally biased region" description="Low complexity" evidence="1">
    <location>
        <begin position="109"/>
        <end position="120"/>
    </location>
</feature>
<feature type="compositionally biased region" description="Basic and acidic residues" evidence="1">
    <location>
        <begin position="121"/>
        <end position="131"/>
    </location>
</feature>
<evidence type="ECO:0000313" key="2">
    <source>
        <dbReference type="EMBL" id="KAK3932764.1"/>
    </source>
</evidence>
<gene>
    <name evidence="2" type="ORF">KUF71_002735</name>
</gene>
<evidence type="ECO:0000256" key="1">
    <source>
        <dbReference type="SAM" id="MobiDB-lite"/>
    </source>
</evidence>
<feature type="region of interest" description="Disordered" evidence="1">
    <location>
        <begin position="323"/>
        <end position="345"/>
    </location>
</feature>
<dbReference type="PANTHER" id="PTHR31912">
    <property type="entry name" value="IP13529P"/>
    <property type="match status" value="1"/>
</dbReference>
<keyword evidence="3" id="KW-1185">Reference proteome</keyword>
<sequence length="1581" mass="178815">MASDDANVSVRDLLELMQMPELADRFEVELSKKREWHSVVIQRLVFWNLLELFRMNMLGCNVLHESFNPLSTQNTENNQRCESSALSHSKLPKNQSPRTEKQLSVNDQSAKSSSVSGSPSHENETTSKETESVFNGNVDQIEGEDEQSSTDDDVSNHSTKRNKQHAITSESEQDSKETSDDTSVEDDGTSEKATPLVNQKLLGLKRKKSKAADALVHDLDLKQLLKANPIGKGVLASYKRNNYMTNDDRRSLADIICPWLLNCTDHRPANSHYEILADKICKLFPNEDPLQWYVAPKTEGPHQKCKKGRLPQRVKNAKRKLVQKGALKGRSKKGKGKDSDDENLTIPETEQELVSKEWLRRNYEPFDQVKIYWGKCRSHRLRELILSNNLTPSKYVEKWHNLLKLPEGYQLVLEDLEALHKVLPKKYGALGGKADNLMLNWTHFSSKVVEIMKTDLKRKEVSEFEAYLSAAFNERNTFQRLQILKILPSICKLGGWVKVGRAKIKPSTAESRDAFVLHVTEAAELQELIRERRDRYSKLKAPMQPYIAVVTGEESVTASYVVIDDILWKVSSVLKAVEVCWKACFSLNCDYSREAQHLWLLVQKALYNISLPEDPVLSSFYLSSIIMFTCFVCKGGDPFLNADSFLAHIQVFHASLMVSGALRCTFKNCVQRQYDRYNSFRKHVKSHKTCQVVLPKLHTETCNLEGDNSDVFVSNLETTSESTSETSPVPESSVPSALSFDDASTSAVVAHIATMYDAGLTETQVQTLIDSQRQLLGGPFILILKKIVLGIIQNCCTEKDFQSIACMFDSLTNMFDSFETTYKRMNEFESCGSEFCNGRSGSARRLRCARESDSAWAVLRCCGMEWRQQSPAGQPNSAEVTCAGVRAGRRWPMPMLSYSTPRQKVPNAAGGASTRLRTRSGRSPGPLTKRRSGPGALATTARWLLGGARPPIAELCCGSYVPPEPFVIGQALIEKNIEGNVVMEPTTLTGQFIPTRKVLKGFLELPGVLSTILQYMEKLESDTSGRVENILQGTLWKEKIKPKFEGKIVLPIVFKFDDYEPNKSLGAHAGVYNLGAGYAPLLASTIPRCTREYFLSTLFHTCDKFFGNEKLFRKVLAKLKFLEEKGIYVVPFEGTFHIFFALCIAGGDNKGANEILGFASFFANFFCRICSMHRSVAAKAVCSDPSLIRTRASYEREITTDNLTLTGRKGQCIFNELESFHVYENSHLDIMHDLDEGVWKYVMTDIVKYFVEKVRFSLVYLNERIQGFHFGPNEERNKPPLILPEHLKRDTTIKCSASEMRCLVRYFSLMTGHLVLNADKPVWNVYLKARSIVDIVTAPSFSKTDPALLKCLIREHHTEYLRVFKTDLKPKFHMMTHIPEVMSLLGPLEPLSCIRIEAEHKKGVAVARKSNNRINLPKTVSTRYQLDLSFRLLSGRGLVQKFDCSRVQLSPLHCIPDHLLFSSVVPSEFTNKISLPVVKWVRTNGMKYQKGSVVLISVENRIPLFGVIHSILLSENNDVSFILKLLNTEKFDLHYHSYEVSKVNVWKFVNMRNLHSYVVTEIRTAGNGKKYVSFRYSVNNC</sequence>
<protein>
    <submittedName>
        <fullName evidence="2">Glutamate racemase 2</fullName>
    </submittedName>
</protein>
<dbReference type="PANTHER" id="PTHR31912:SF34">
    <property type="entry name" value="NOTOCHORD-RELATED PROTEIN"/>
    <property type="match status" value="1"/>
</dbReference>
<comment type="caution">
    <text evidence="2">The sequence shown here is derived from an EMBL/GenBank/DDBJ whole genome shotgun (WGS) entry which is preliminary data.</text>
</comment>